<dbReference type="Proteomes" id="UP001183176">
    <property type="component" value="Unassembled WGS sequence"/>
</dbReference>
<feature type="transmembrane region" description="Helical" evidence="5">
    <location>
        <begin position="125"/>
        <end position="144"/>
    </location>
</feature>
<dbReference type="PANTHER" id="PTHR23527">
    <property type="entry name" value="BLL3282 PROTEIN"/>
    <property type="match status" value="1"/>
</dbReference>
<feature type="transmembrane region" description="Helical" evidence="5">
    <location>
        <begin position="165"/>
        <end position="185"/>
    </location>
</feature>
<dbReference type="SUPFAM" id="SSF103473">
    <property type="entry name" value="MFS general substrate transporter"/>
    <property type="match status" value="1"/>
</dbReference>
<feature type="transmembrane region" description="Helical" evidence="5">
    <location>
        <begin position="396"/>
        <end position="413"/>
    </location>
</feature>
<dbReference type="PROSITE" id="PS50850">
    <property type="entry name" value="MFS"/>
    <property type="match status" value="1"/>
</dbReference>
<feature type="transmembrane region" description="Helical" evidence="5">
    <location>
        <begin position="191"/>
        <end position="212"/>
    </location>
</feature>
<accession>A0ABU2J615</accession>
<comment type="caution">
    <text evidence="7">The sequence shown here is derived from an EMBL/GenBank/DDBJ whole genome shotgun (WGS) entry which is preliminary data.</text>
</comment>
<evidence type="ECO:0000313" key="7">
    <source>
        <dbReference type="EMBL" id="MDT0260429.1"/>
    </source>
</evidence>
<comment type="subcellular location">
    <subcellularLocation>
        <location evidence="1">Cell membrane</location>
        <topology evidence="1">Multi-pass membrane protein</topology>
    </subcellularLocation>
</comment>
<feature type="transmembrane region" description="Helical" evidence="5">
    <location>
        <begin position="57"/>
        <end position="84"/>
    </location>
</feature>
<feature type="transmembrane region" description="Helical" evidence="5">
    <location>
        <begin position="28"/>
        <end position="51"/>
    </location>
</feature>
<sequence>MSSPRLNSPDMLGALAPVKPRFGPRHRWVVLGVGVAAQASFSAAITGLPVTGPTMRAAYHLSTAGVGFVLGSIYLGIAVSEIVWGLWTDRFGERKILLIGLLSTALALALMAALVVPHGSSTPSIGLLAVAMLLVGVLGGSVNGSSGRAVMSWFRDGQRGLAMSIRQTAMPAGGSIGTLLLPWLARNHGFRPVYLVLSAFCVAAAAAAWRWLHQPESMAGAAPKAARSESAVSPLRRKDVWRLATASAMLTFPQLGVLTFAAIYLTDVKHASLAVVVATLLVTQVGGAAARIGSGRYTDLHGNRRGMVRAIGVASGIVLIIAALLNGAPTLVVATALAIGGLLANAWHGVAYTEIAYMAGAERAGTALGLENTTVFGAAFLTPLLIPFLLDRSSWPVVWVVIGAIALLALPTTPRNPAAVTSTQN</sequence>
<evidence type="ECO:0000256" key="5">
    <source>
        <dbReference type="SAM" id="Phobius"/>
    </source>
</evidence>
<feature type="transmembrane region" description="Helical" evidence="5">
    <location>
        <begin position="373"/>
        <end position="390"/>
    </location>
</feature>
<dbReference type="InterPro" id="IPR052952">
    <property type="entry name" value="MFS-Transporter"/>
</dbReference>
<dbReference type="InterPro" id="IPR020846">
    <property type="entry name" value="MFS_dom"/>
</dbReference>
<feature type="domain" description="Major facilitator superfamily (MFS) profile" evidence="6">
    <location>
        <begin position="27"/>
        <end position="421"/>
    </location>
</feature>
<proteinExistence type="predicted"/>
<protein>
    <submittedName>
        <fullName evidence="7">MFS transporter</fullName>
    </submittedName>
</protein>
<evidence type="ECO:0000313" key="8">
    <source>
        <dbReference type="Proteomes" id="UP001183176"/>
    </source>
</evidence>
<feature type="transmembrane region" description="Helical" evidence="5">
    <location>
        <begin position="331"/>
        <end position="352"/>
    </location>
</feature>
<organism evidence="7 8">
    <name type="scientific">Jatrophihabitans lederbergiae</name>
    <dbReference type="NCBI Taxonomy" id="3075547"/>
    <lineage>
        <taxon>Bacteria</taxon>
        <taxon>Bacillati</taxon>
        <taxon>Actinomycetota</taxon>
        <taxon>Actinomycetes</taxon>
        <taxon>Jatrophihabitantales</taxon>
        <taxon>Jatrophihabitantaceae</taxon>
        <taxon>Jatrophihabitans</taxon>
    </lineage>
</organism>
<dbReference type="RefSeq" id="WP_311421581.1">
    <property type="nucleotide sequence ID" value="NZ_JAVREH010000003.1"/>
</dbReference>
<name>A0ABU2J615_9ACTN</name>
<evidence type="ECO:0000256" key="1">
    <source>
        <dbReference type="ARBA" id="ARBA00004651"/>
    </source>
</evidence>
<feature type="transmembrane region" description="Helical" evidence="5">
    <location>
        <begin position="96"/>
        <end position="119"/>
    </location>
</feature>
<dbReference type="PANTHER" id="PTHR23527:SF1">
    <property type="entry name" value="BLL3282 PROTEIN"/>
    <property type="match status" value="1"/>
</dbReference>
<evidence type="ECO:0000256" key="3">
    <source>
        <dbReference type="ARBA" id="ARBA00022989"/>
    </source>
</evidence>
<keyword evidence="4 5" id="KW-0472">Membrane</keyword>
<dbReference type="InterPro" id="IPR036259">
    <property type="entry name" value="MFS_trans_sf"/>
</dbReference>
<keyword evidence="3 5" id="KW-1133">Transmembrane helix</keyword>
<keyword evidence="8" id="KW-1185">Reference proteome</keyword>
<feature type="transmembrane region" description="Helical" evidence="5">
    <location>
        <begin position="271"/>
        <end position="294"/>
    </location>
</feature>
<evidence type="ECO:0000259" key="6">
    <source>
        <dbReference type="PROSITE" id="PS50850"/>
    </source>
</evidence>
<dbReference type="EMBL" id="JAVREH010000003">
    <property type="protein sequence ID" value="MDT0260429.1"/>
    <property type="molecule type" value="Genomic_DNA"/>
</dbReference>
<reference evidence="8" key="1">
    <citation type="submission" date="2023-07" db="EMBL/GenBank/DDBJ databases">
        <title>30 novel species of actinomycetes from the DSMZ collection.</title>
        <authorList>
            <person name="Nouioui I."/>
        </authorList>
    </citation>
    <scope>NUCLEOTIDE SEQUENCE [LARGE SCALE GENOMIC DNA]</scope>
    <source>
        <strain evidence="8">DSM 44399</strain>
    </source>
</reference>
<dbReference type="InterPro" id="IPR011701">
    <property type="entry name" value="MFS"/>
</dbReference>
<dbReference type="Gene3D" id="1.20.1250.20">
    <property type="entry name" value="MFS general substrate transporter like domains"/>
    <property type="match status" value="2"/>
</dbReference>
<gene>
    <name evidence="7" type="ORF">RM423_03375</name>
</gene>
<dbReference type="Pfam" id="PF07690">
    <property type="entry name" value="MFS_1"/>
    <property type="match status" value="1"/>
</dbReference>
<evidence type="ECO:0000256" key="4">
    <source>
        <dbReference type="ARBA" id="ARBA00023136"/>
    </source>
</evidence>
<feature type="transmembrane region" description="Helical" evidence="5">
    <location>
        <begin position="243"/>
        <end position="265"/>
    </location>
</feature>
<feature type="transmembrane region" description="Helical" evidence="5">
    <location>
        <begin position="306"/>
        <end position="325"/>
    </location>
</feature>
<evidence type="ECO:0000256" key="2">
    <source>
        <dbReference type="ARBA" id="ARBA00022692"/>
    </source>
</evidence>
<keyword evidence="2 5" id="KW-0812">Transmembrane</keyword>